<dbReference type="InterPro" id="IPR017482">
    <property type="entry name" value="Lambda-type_endonuclease"/>
</dbReference>
<dbReference type="Proteomes" id="UP000256763">
    <property type="component" value="Unassembled WGS sequence"/>
</dbReference>
<dbReference type="NCBIfam" id="TIGR03033">
    <property type="entry name" value="phage_rel_nuc"/>
    <property type="match status" value="1"/>
</dbReference>
<dbReference type="PANTHER" id="PTHR46609">
    <property type="entry name" value="EXONUCLEASE, PHAGE-TYPE/RECB, C-TERMINAL DOMAIN-CONTAINING PROTEIN"/>
    <property type="match status" value="1"/>
</dbReference>
<reference evidence="3" key="1">
    <citation type="submission" date="2017-05" db="EMBL/GenBank/DDBJ databases">
        <authorList>
            <person name="Sharma S."/>
            <person name="Sidhu C."/>
            <person name="Pinnaka A.K."/>
        </authorList>
    </citation>
    <scope>NUCLEOTIDE SEQUENCE [LARGE SCALE GENOMIC DNA]</scope>
    <source>
        <strain evidence="3">AK93</strain>
    </source>
</reference>
<comment type="caution">
    <text evidence="2">The sequence shown here is derived from an EMBL/GenBank/DDBJ whole genome shotgun (WGS) entry which is preliminary data.</text>
</comment>
<dbReference type="PANTHER" id="PTHR46609:SF6">
    <property type="entry name" value="EXONUCLEASE, PHAGE-TYPE_RECB, C-TERMINAL DOMAIN-CONTAINING PROTEIN-RELATED"/>
    <property type="match status" value="1"/>
</dbReference>
<dbReference type="Pfam" id="PF09588">
    <property type="entry name" value="YqaJ"/>
    <property type="match status" value="1"/>
</dbReference>
<protein>
    <recommendedName>
        <fullName evidence="1">YqaJ viral recombinase domain-containing protein</fullName>
    </recommendedName>
</protein>
<gene>
    <name evidence="2" type="ORF">CAL65_22170</name>
</gene>
<dbReference type="RefSeq" id="WP_116304264.1">
    <property type="nucleotide sequence ID" value="NZ_NFZV01000049.1"/>
</dbReference>
<dbReference type="EMBL" id="NFZW01000047">
    <property type="protein sequence ID" value="RFA31577.1"/>
    <property type="molecule type" value="Genomic_DNA"/>
</dbReference>
<evidence type="ECO:0000313" key="2">
    <source>
        <dbReference type="EMBL" id="RFA31577.1"/>
    </source>
</evidence>
<dbReference type="InterPro" id="IPR011604">
    <property type="entry name" value="PDDEXK-like_dom_sf"/>
</dbReference>
<dbReference type="Gene3D" id="3.90.320.10">
    <property type="match status" value="1"/>
</dbReference>
<feature type="domain" description="YqaJ viral recombinase" evidence="1">
    <location>
        <begin position="16"/>
        <end position="149"/>
    </location>
</feature>
<dbReference type="InterPro" id="IPR019080">
    <property type="entry name" value="YqaJ_viral_recombinase"/>
</dbReference>
<sequence>MSAIIPLHHHQDTPAWHSYRERMGNASETGALMGCSPWFPRTPHELWLVKTGRASVETTPAMRRGLLLEQHARAYAEQILDEVFEPQVVAHERLSASLDGLSFDGRWVLEIKCPLKGANSATWQTIEATGKPPLNYWWQVQQQLLCAKAEGAHFLVCEADEEEIRGCLRVDIRPDAEAQAALVESWTEFFEHLDDDTPPPLSPTDVVVRHDREWRDAVAEWKESRRWLDEAQRAETQARKRLIEMAGDYSTSGAGIKLTRFWKKGDIDWRRATQGMNLEPFRKPGRWQHRISEQDQ</sequence>
<name>A0A3E0WHF2_9GAMM</name>
<dbReference type="AlphaFoldDB" id="A0A3E0WHF2"/>
<dbReference type="SUPFAM" id="SSF52980">
    <property type="entry name" value="Restriction endonuclease-like"/>
    <property type="match status" value="1"/>
</dbReference>
<evidence type="ECO:0000259" key="1">
    <source>
        <dbReference type="Pfam" id="PF09588"/>
    </source>
</evidence>
<evidence type="ECO:0000313" key="3">
    <source>
        <dbReference type="Proteomes" id="UP000256763"/>
    </source>
</evidence>
<organism evidence="2 3">
    <name type="scientific">Alkalilimnicola ehrlichii</name>
    <dbReference type="NCBI Taxonomy" id="351052"/>
    <lineage>
        <taxon>Bacteria</taxon>
        <taxon>Pseudomonadati</taxon>
        <taxon>Pseudomonadota</taxon>
        <taxon>Gammaproteobacteria</taxon>
        <taxon>Chromatiales</taxon>
        <taxon>Ectothiorhodospiraceae</taxon>
        <taxon>Alkalilimnicola</taxon>
    </lineage>
</organism>
<dbReference type="OrthoDB" id="46225at2"/>
<accession>A0A3E0WHF2</accession>
<keyword evidence="3" id="KW-1185">Reference proteome</keyword>
<proteinExistence type="predicted"/>
<dbReference type="InterPro" id="IPR011335">
    <property type="entry name" value="Restrct_endonuc-II-like"/>
</dbReference>
<dbReference type="InterPro" id="IPR051703">
    <property type="entry name" value="NF-kappa-B_Signaling_Reg"/>
</dbReference>